<dbReference type="AlphaFoldDB" id="A0A210Q0N5"/>
<feature type="region of interest" description="Disordered" evidence="1">
    <location>
        <begin position="756"/>
        <end position="830"/>
    </location>
</feature>
<feature type="compositionally biased region" description="Basic and acidic residues" evidence="1">
    <location>
        <begin position="641"/>
        <end position="672"/>
    </location>
</feature>
<feature type="compositionally biased region" description="Basic and acidic residues" evidence="1">
    <location>
        <begin position="589"/>
        <end position="600"/>
    </location>
</feature>
<organism evidence="2 3">
    <name type="scientific">Mizuhopecten yessoensis</name>
    <name type="common">Japanese scallop</name>
    <name type="synonym">Patinopecten yessoensis</name>
    <dbReference type="NCBI Taxonomy" id="6573"/>
    <lineage>
        <taxon>Eukaryota</taxon>
        <taxon>Metazoa</taxon>
        <taxon>Spiralia</taxon>
        <taxon>Lophotrochozoa</taxon>
        <taxon>Mollusca</taxon>
        <taxon>Bivalvia</taxon>
        <taxon>Autobranchia</taxon>
        <taxon>Pteriomorphia</taxon>
        <taxon>Pectinida</taxon>
        <taxon>Pectinoidea</taxon>
        <taxon>Pectinidae</taxon>
        <taxon>Mizuhopecten</taxon>
    </lineage>
</organism>
<gene>
    <name evidence="2" type="ORF">KP79_PYT22022</name>
</gene>
<feature type="compositionally biased region" description="Acidic residues" evidence="1">
    <location>
        <begin position="809"/>
        <end position="820"/>
    </location>
</feature>
<dbReference type="STRING" id="6573.A0A210Q0N5"/>
<keyword evidence="3" id="KW-1185">Reference proteome</keyword>
<feature type="compositionally biased region" description="Polar residues" evidence="1">
    <location>
        <begin position="92"/>
        <end position="102"/>
    </location>
</feature>
<dbReference type="EMBL" id="NEDP02005298">
    <property type="protein sequence ID" value="OWF42311.1"/>
    <property type="molecule type" value="Genomic_DNA"/>
</dbReference>
<feature type="region of interest" description="Disordered" evidence="1">
    <location>
        <begin position="403"/>
        <end position="474"/>
    </location>
</feature>
<feature type="region of interest" description="Disordered" evidence="1">
    <location>
        <begin position="362"/>
        <end position="381"/>
    </location>
</feature>
<feature type="compositionally biased region" description="Polar residues" evidence="1">
    <location>
        <begin position="763"/>
        <end position="792"/>
    </location>
</feature>
<name>A0A210Q0N5_MIZYE</name>
<feature type="region of interest" description="Disordered" evidence="1">
    <location>
        <begin position="137"/>
        <end position="267"/>
    </location>
</feature>
<comment type="caution">
    <text evidence="2">The sequence shown here is derived from an EMBL/GenBank/DDBJ whole genome shotgun (WGS) entry which is preliminary data.</text>
</comment>
<feature type="compositionally biased region" description="Basic and acidic residues" evidence="1">
    <location>
        <begin position="425"/>
        <end position="434"/>
    </location>
</feature>
<protein>
    <submittedName>
        <fullName evidence="2">Uncharacterized protein C19orf55</fullName>
    </submittedName>
</protein>
<sequence length="858" mass="97430">MVSEIPKYQRFRDPFAEDPVPKAFYHPTLQRDLSQAQKQTALSPVRGTSKGDNERTKLTVPDKQFLKGANTLSSETPPKLGQEASPNFDESWPSTEHQSTVSMFGIDERSPPTTDLSQKYSSYVDRFADLKQTLQFSENDGTLLSGKHAARGKQPTTEDGGPPTTSVLGRYIDRFRRGDAMSREERQKMSDPRDFWWLDQGGREKGSPSDSSTPREDSSHVLKAKTHRLTEESLASLSQSHQSRYSGLRKPQLVPASPSEERTRKLQEKADRFLEKSVSSLATTDQDFEVSTEGLGSSVGETTQISLEEQPYRPKFVKDLSKENVPRFNLGVPISMVTKPTCREEDILYQWRIKRKMEQARERTTNVKDVPTPSPFVPKLQPMGDVEKKLEEFKQRLSEGKLGVPVTPQMSNGLVSFTPAPHMSRPADGKEDTGTSRGSQGKTDQGAVKDDPYVSGRYPSIASPTLKRKGKRDEDVEPHLHLMCDLLPCPHQSEFSKQYGKVPVNVDSSENVNESESETYKYLEAERPDIEKSICDQEHDPSDDDSGHTDSGVRGQVTEVKRRINYDQEDDYGGFENVQKKGSKNNVRTPREEIGSKSDSDSVPGFVKVSQQQNKRTPRQENEEELSSSRDNVQHHQRKERRGERKVDREMEEESQREGRKERKGERKGYREMEEESQQEGRKDRRGERKGYREMEEESQREGRKERKEAVRVPVPRQSQSPGPRAGVKKVPHVQSAIGQVIKDRLFDLSTSSVISSVDSLPTFVSPSASLDHTLSESLSQPPQGRISQSRESVPHHTEPRPRRRVSQEEEEESDGEFPDDQLLTMLRRQRAQYEEQLRMIDEKLATTTRNGNEDSGR</sequence>
<feature type="region of interest" description="Disordered" evidence="1">
    <location>
        <begin position="524"/>
        <end position="733"/>
    </location>
</feature>
<feature type="compositionally biased region" description="Polar residues" evidence="1">
    <location>
        <begin position="233"/>
        <end position="245"/>
    </location>
</feature>
<feature type="compositionally biased region" description="Basic and acidic residues" evidence="1">
    <location>
        <begin position="171"/>
        <end position="220"/>
    </location>
</feature>
<dbReference type="PANTHER" id="PTHR22045:SF6">
    <property type="entry name" value="PROLINE AND SERINE-RICH PROTEIN 3"/>
    <property type="match status" value="1"/>
</dbReference>
<feature type="region of interest" description="Disordered" evidence="1">
    <location>
        <begin position="1"/>
        <end position="117"/>
    </location>
</feature>
<dbReference type="OrthoDB" id="10043502at2759"/>
<feature type="compositionally biased region" description="Basic and acidic residues" evidence="1">
    <location>
        <begin position="524"/>
        <end position="548"/>
    </location>
</feature>
<feature type="compositionally biased region" description="Polar residues" evidence="1">
    <location>
        <begin position="31"/>
        <end position="42"/>
    </location>
</feature>
<dbReference type="InterPro" id="IPR037646">
    <property type="entry name" value="PROSER3"/>
</dbReference>
<feature type="compositionally biased region" description="Basic and acidic residues" evidence="1">
    <location>
        <begin position="679"/>
        <end position="711"/>
    </location>
</feature>
<evidence type="ECO:0000313" key="2">
    <source>
        <dbReference type="EMBL" id="OWF42311.1"/>
    </source>
</evidence>
<reference evidence="2 3" key="1">
    <citation type="journal article" date="2017" name="Nat. Ecol. Evol.">
        <title>Scallop genome provides insights into evolution of bilaterian karyotype and development.</title>
        <authorList>
            <person name="Wang S."/>
            <person name="Zhang J."/>
            <person name="Jiao W."/>
            <person name="Li J."/>
            <person name="Xun X."/>
            <person name="Sun Y."/>
            <person name="Guo X."/>
            <person name="Huan P."/>
            <person name="Dong B."/>
            <person name="Zhang L."/>
            <person name="Hu X."/>
            <person name="Sun X."/>
            <person name="Wang J."/>
            <person name="Zhao C."/>
            <person name="Wang Y."/>
            <person name="Wang D."/>
            <person name="Huang X."/>
            <person name="Wang R."/>
            <person name="Lv J."/>
            <person name="Li Y."/>
            <person name="Zhang Z."/>
            <person name="Liu B."/>
            <person name="Lu W."/>
            <person name="Hui Y."/>
            <person name="Liang J."/>
            <person name="Zhou Z."/>
            <person name="Hou R."/>
            <person name="Li X."/>
            <person name="Liu Y."/>
            <person name="Li H."/>
            <person name="Ning X."/>
            <person name="Lin Y."/>
            <person name="Zhao L."/>
            <person name="Xing Q."/>
            <person name="Dou J."/>
            <person name="Li Y."/>
            <person name="Mao J."/>
            <person name="Guo H."/>
            <person name="Dou H."/>
            <person name="Li T."/>
            <person name="Mu C."/>
            <person name="Jiang W."/>
            <person name="Fu Q."/>
            <person name="Fu X."/>
            <person name="Miao Y."/>
            <person name="Liu J."/>
            <person name="Yu Q."/>
            <person name="Li R."/>
            <person name="Liao H."/>
            <person name="Li X."/>
            <person name="Kong Y."/>
            <person name="Jiang Z."/>
            <person name="Chourrout D."/>
            <person name="Li R."/>
            <person name="Bao Z."/>
        </authorList>
    </citation>
    <scope>NUCLEOTIDE SEQUENCE [LARGE SCALE GENOMIC DNA]</scope>
    <source>
        <strain evidence="2 3">PY_sf001</strain>
    </source>
</reference>
<evidence type="ECO:0000313" key="3">
    <source>
        <dbReference type="Proteomes" id="UP000242188"/>
    </source>
</evidence>
<proteinExistence type="predicted"/>
<accession>A0A210Q0N5</accession>
<evidence type="ECO:0000256" key="1">
    <source>
        <dbReference type="SAM" id="MobiDB-lite"/>
    </source>
</evidence>
<dbReference type="Proteomes" id="UP000242188">
    <property type="component" value="Unassembled WGS sequence"/>
</dbReference>
<dbReference type="PANTHER" id="PTHR22045">
    <property type="entry name" value="PROLINE AND SERINE-RICH PROTEIN 3"/>
    <property type="match status" value="1"/>
</dbReference>